<dbReference type="AlphaFoldDB" id="A0A6J3MGP1"/>
<protein>
    <submittedName>
        <fullName evidence="4">Uncharacterized protein</fullName>
    </submittedName>
</protein>
<keyword evidence="2" id="KW-0472">Membrane</keyword>
<feature type="compositionally biased region" description="Polar residues" evidence="1">
    <location>
        <begin position="259"/>
        <end position="269"/>
    </location>
</feature>
<dbReference type="GeneID" id="54361419"/>
<dbReference type="RefSeq" id="XP_033464074.1">
    <property type="nucleotide sequence ID" value="XM_033603619.1"/>
</dbReference>
<reference evidence="4" key="3">
    <citation type="submission" date="2025-08" db="UniProtKB">
        <authorList>
            <consortium name="RefSeq"/>
        </authorList>
    </citation>
    <scope>IDENTIFICATION</scope>
    <source>
        <strain evidence="4">CBS 342.82</strain>
    </source>
</reference>
<evidence type="ECO:0000313" key="4">
    <source>
        <dbReference type="RefSeq" id="XP_033464074.1"/>
    </source>
</evidence>
<sequence length="269" mass="29437">MAAAVGKYAANKFLKKQMAQYKHKDVESDYDPYFAMIPDPKRPGKFKKVKKQIPAYISEKDAMILASCRKMAYRLDMSLFNLFGMRFGWESVIGIIPFAGDVFGVGMAIMLFKKANGVEGGLDNNIRMRMILNILLDFLVGLVPFIGDLADAAFKCNTKNVRLLEQALDNKYKPGSQRTDERDFAGMSASERKKNRKSGIYLASDPPPATVFDDSDEEELHPHAAPPAAAAPGATAATPAKTGTAVPYDSRAPKPNTVVPPQNGQTAAR</sequence>
<reference evidence="4" key="1">
    <citation type="submission" date="2020-01" db="EMBL/GenBank/DDBJ databases">
        <authorList>
            <consortium name="DOE Joint Genome Institute"/>
            <person name="Haridas S."/>
            <person name="Albert R."/>
            <person name="Binder M."/>
            <person name="Bloem J."/>
            <person name="Labutti K."/>
            <person name="Salamov A."/>
            <person name="Andreopoulos B."/>
            <person name="Baker S.E."/>
            <person name="Barry K."/>
            <person name="Bills G."/>
            <person name="Bluhm B.H."/>
            <person name="Cannon C."/>
            <person name="Castanera R."/>
            <person name="Culley D.E."/>
            <person name="Daum C."/>
            <person name="Ezra D."/>
            <person name="Gonzalez J.B."/>
            <person name="Henrissat B."/>
            <person name="Kuo A."/>
            <person name="Liang C."/>
            <person name="Lipzen A."/>
            <person name="Lutzoni F."/>
            <person name="Magnuson J."/>
            <person name="Mondo S."/>
            <person name="Nolan M."/>
            <person name="Ohm R."/>
            <person name="Pangilinan J."/>
            <person name="Park H.-J."/>
            <person name="Ramirez L."/>
            <person name="Alfaro M."/>
            <person name="Sun H."/>
            <person name="Tritt A."/>
            <person name="Yoshinaga Y."/>
            <person name="Zwiers L.-H."/>
            <person name="Turgeon B.G."/>
            <person name="Goodwin S.B."/>
            <person name="Spatafora J.W."/>
            <person name="Crous P.W."/>
            <person name="Grigoriev I.V."/>
        </authorList>
    </citation>
    <scope>NUCLEOTIDE SEQUENCE</scope>
    <source>
        <strain evidence="4">CBS 342.82</strain>
    </source>
</reference>
<dbReference type="OrthoDB" id="2103474at2759"/>
<dbReference type="PANTHER" id="PTHR35519:SF2">
    <property type="entry name" value="PH DOMAIN PROTEIN"/>
    <property type="match status" value="1"/>
</dbReference>
<evidence type="ECO:0000256" key="1">
    <source>
        <dbReference type="SAM" id="MobiDB-lite"/>
    </source>
</evidence>
<feature type="compositionally biased region" description="Low complexity" evidence="1">
    <location>
        <begin position="226"/>
        <end position="245"/>
    </location>
</feature>
<dbReference type="Pfam" id="PF13430">
    <property type="entry name" value="DUF4112"/>
    <property type="match status" value="1"/>
</dbReference>
<reference evidence="4" key="2">
    <citation type="submission" date="2020-04" db="EMBL/GenBank/DDBJ databases">
        <authorList>
            <consortium name="NCBI Genome Project"/>
        </authorList>
    </citation>
    <scope>NUCLEOTIDE SEQUENCE</scope>
    <source>
        <strain evidence="4">CBS 342.82</strain>
    </source>
</reference>
<feature type="region of interest" description="Disordered" evidence="1">
    <location>
        <begin position="172"/>
        <end position="269"/>
    </location>
</feature>
<proteinExistence type="predicted"/>
<evidence type="ECO:0000256" key="2">
    <source>
        <dbReference type="SAM" id="Phobius"/>
    </source>
</evidence>
<organism evidence="4">
    <name type="scientific">Dissoconium aciculare CBS 342.82</name>
    <dbReference type="NCBI Taxonomy" id="1314786"/>
    <lineage>
        <taxon>Eukaryota</taxon>
        <taxon>Fungi</taxon>
        <taxon>Dikarya</taxon>
        <taxon>Ascomycota</taxon>
        <taxon>Pezizomycotina</taxon>
        <taxon>Dothideomycetes</taxon>
        <taxon>Dothideomycetidae</taxon>
        <taxon>Mycosphaerellales</taxon>
        <taxon>Dissoconiaceae</taxon>
        <taxon>Dissoconium</taxon>
    </lineage>
</organism>
<feature type="transmembrane region" description="Helical" evidence="2">
    <location>
        <begin position="87"/>
        <end position="109"/>
    </location>
</feature>
<keyword evidence="3" id="KW-1185">Reference proteome</keyword>
<name>A0A6J3MGP1_9PEZI</name>
<dbReference type="Proteomes" id="UP000504637">
    <property type="component" value="Unplaced"/>
</dbReference>
<feature type="compositionally biased region" description="Basic and acidic residues" evidence="1">
    <location>
        <begin position="172"/>
        <end position="184"/>
    </location>
</feature>
<dbReference type="PANTHER" id="PTHR35519">
    <property type="entry name" value="MEMBRANE PROTEINS"/>
    <property type="match status" value="1"/>
</dbReference>
<keyword evidence="2" id="KW-1133">Transmembrane helix</keyword>
<feature type="transmembrane region" description="Helical" evidence="2">
    <location>
        <begin position="130"/>
        <end position="147"/>
    </location>
</feature>
<accession>A0A6J3MGP1</accession>
<dbReference type="InterPro" id="IPR025187">
    <property type="entry name" value="DUF4112"/>
</dbReference>
<keyword evidence="2" id="KW-0812">Transmembrane</keyword>
<gene>
    <name evidence="4" type="ORF">K489DRAFT_375125</name>
</gene>
<evidence type="ECO:0000313" key="3">
    <source>
        <dbReference type="Proteomes" id="UP000504637"/>
    </source>
</evidence>